<organism evidence="2 3">
    <name type="scientific">Flavobacterium alkalisoli</name>
    <dbReference type="NCBI Taxonomy" id="2602769"/>
    <lineage>
        <taxon>Bacteria</taxon>
        <taxon>Pseudomonadati</taxon>
        <taxon>Bacteroidota</taxon>
        <taxon>Flavobacteriia</taxon>
        <taxon>Flavobacteriales</taxon>
        <taxon>Flavobacteriaceae</taxon>
        <taxon>Flavobacterium</taxon>
    </lineage>
</organism>
<proteinExistence type="predicted"/>
<dbReference type="RefSeq" id="WP_147583438.1">
    <property type="nucleotide sequence ID" value="NZ_CP042831.1"/>
</dbReference>
<evidence type="ECO:0000256" key="1">
    <source>
        <dbReference type="SAM" id="Phobius"/>
    </source>
</evidence>
<feature type="transmembrane region" description="Helical" evidence="1">
    <location>
        <begin position="123"/>
        <end position="143"/>
    </location>
</feature>
<keyword evidence="1" id="KW-1133">Transmembrane helix</keyword>
<name>A0A5B9FUK2_9FLAO</name>
<keyword evidence="1" id="KW-0472">Membrane</keyword>
<sequence length="153" mass="17825">MQDLINEEEFVHSKPYNPWKWFLMFYCLTIAYILFTYFVGGLLKIQPENFVLFMMTDFTLPFVMIFAKKQNILLPYKTIIAAVTGIYIIYISIQLTQLYLNLNIGNNPLIPKSLFFFAAKTPLITKSVSLLASLIIFLSIVTYKRRKVSKITN</sequence>
<accession>A0A5B9FUK2</accession>
<protein>
    <submittedName>
        <fullName evidence="2">Uncharacterized protein</fullName>
    </submittedName>
</protein>
<gene>
    <name evidence="2" type="ORF">FUA48_10210</name>
</gene>
<dbReference type="KEGG" id="fak:FUA48_10210"/>
<dbReference type="AlphaFoldDB" id="A0A5B9FUK2"/>
<dbReference type="EMBL" id="CP042831">
    <property type="protein sequence ID" value="QEE49939.1"/>
    <property type="molecule type" value="Genomic_DNA"/>
</dbReference>
<feature type="transmembrane region" description="Helical" evidence="1">
    <location>
        <begin position="49"/>
        <end position="67"/>
    </location>
</feature>
<dbReference type="Proteomes" id="UP000321222">
    <property type="component" value="Chromosome"/>
</dbReference>
<keyword evidence="3" id="KW-1185">Reference proteome</keyword>
<feature type="transmembrane region" description="Helical" evidence="1">
    <location>
        <begin position="21"/>
        <end position="43"/>
    </location>
</feature>
<keyword evidence="1" id="KW-0812">Transmembrane</keyword>
<reference evidence="2 3" key="1">
    <citation type="submission" date="2019-08" db="EMBL/GenBank/DDBJ databases">
        <title>Flavobacterium alkalisoli sp. nov., isolated from rhizosphere soil of Suaeda salsa.</title>
        <authorList>
            <person name="Sun J.-Q."/>
            <person name="Xu L."/>
        </authorList>
    </citation>
    <scope>NUCLEOTIDE SEQUENCE [LARGE SCALE GENOMIC DNA]</scope>
    <source>
        <strain evidence="2 3">XS-5</strain>
    </source>
</reference>
<dbReference type="OrthoDB" id="1377498at2"/>
<evidence type="ECO:0000313" key="2">
    <source>
        <dbReference type="EMBL" id="QEE49939.1"/>
    </source>
</evidence>
<feature type="transmembrane region" description="Helical" evidence="1">
    <location>
        <begin position="79"/>
        <end position="100"/>
    </location>
</feature>
<evidence type="ECO:0000313" key="3">
    <source>
        <dbReference type="Proteomes" id="UP000321222"/>
    </source>
</evidence>